<keyword evidence="1" id="KW-0830">Ubiquinone</keyword>
<dbReference type="EMBL" id="MFKF01000405">
    <property type="protein sequence ID" value="OGG44360.1"/>
    <property type="molecule type" value="Genomic_DNA"/>
</dbReference>
<dbReference type="InterPro" id="IPR029014">
    <property type="entry name" value="NiFe-Hase_large"/>
</dbReference>
<comment type="caution">
    <text evidence="3">The sequence shown here is derived from an EMBL/GenBank/DDBJ whole genome shotgun (WGS) entry which is preliminary data.</text>
</comment>
<organism evidence="3 4">
    <name type="scientific">Handelsmanbacteria sp. (strain RIFCSPLOWO2_12_FULL_64_10)</name>
    <dbReference type="NCBI Taxonomy" id="1817868"/>
    <lineage>
        <taxon>Bacteria</taxon>
        <taxon>Candidatus Handelsmaniibacteriota</taxon>
    </lineage>
</organism>
<proteinExistence type="inferred from homology"/>
<name>A0A1F6C5C6_HANXR</name>
<keyword evidence="1" id="KW-1003">Cell membrane</keyword>
<evidence type="ECO:0000313" key="4">
    <source>
        <dbReference type="Proteomes" id="UP000178606"/>
    </source>
</evidence>
<comment type="similarity">
    <text evidence="1">Belongs to the complex I 49 kDa subunit family.</text>
</comment>
<sequence length="401" mass="45042">MPETAPQVDTLGSEHMTLNLGPQHPATHGTLRLVLEMDGERIVNCVPDIGYLHTGFEKLGEHMNYNQYIVVTDRMNYLSPLANNIGYAIAVEKLLGVEVPKRAQYIRVILCELSRIADHLVWLGTHALDIGAFTVFLYGFEQRERLYNLFEAVTGARLTTSYTRVGGVMHDVPTDFVEMVTAFTAQFPKTYADLDALLTRNRIWIDRTKGIGVISAEDAIAWSFTGPCLRGSGVERDIRKAEPYSSYEDFDFDVPVGSKGDVYDRYLVRMEEMLQSIKVVDQAVRNLPEGPVKVDDPKLILPEKSETYTKMESLIHHFEIIMDRHGICPPAGEVYSCTESPNGELGWYIVSDGTGRPWRVRVRPPCFMNYQAFPEMVKGLMVSDVVAVLGSINVIAGELDR</sequence>
<accession>A0A1F6C5C6</accession>
<reference evidence="3 4" key="1">
    <citation type="journal article" date="2016" name="Nat. Commun.">
        <title>Thousands of microbial genomes shed light on interconnected biogeochemical processes in an aquifer system.</title>
        <authorList>
            <person name="Anantharaman K."/>
            <person name="Brown C.T."/>
            <person name="Hug L.A."/>
            <person name="Sharon I."/>
            <person name="Castelle C.J."/>
            <person name="Probst A.J."/>
            <person name="Thomas B.C."/>
            <person name="Singh A."/>
            <person name="Wilkins M.J."/>
            <person name="Karaoz U."/>
            <person name="Brodie E.L."/>
            <person name="Williams K.H."/>
            <person name="Hubbard S.S."/>
            <person name="Banfield J.F."/>
        </authorList>
    </citation>
    <scope>NUCLEOTIDE SEQUENCE [LARGE SCALE GENOMIC DNA]</scope>
    <source>
        <strain evidence="4">RIFCSPLOWO2_12_FULL_64_10</strain>
    </source>
</reference>
<evidence type="ECO:0000259" key="2">
    <source>
        <dbReference type="Pfam" id="PF00346"/>
    </source>
</evidence>
<dbReference type="NCBIfam" id="TIGR01962">
    <property type="entry name" value="NuoD"/>
    <property type="match status" value="1"/>
</dbReference>
<comment type="catalytic activity">
    <reaction evidence="1">
        <text>a quinone + NADH + 5 H(+)(in) = a quinol + NAD(+) + 4 H(+)(out)</text>
        <dbReference type="Rhea" id="RHEA:57888"/>
        <dbReference type="ChEBI" id="CHEBI:15378"/>
        <dbReference type="ChEBI" id="CHEBI:24646"/>
        <dbReference type="ChEBI" id="CHEBI:57540"/>
        <dbReference type="ChEBI" id="CHEBI:57945"/>
        <dbReference type="ChEBI" id="CHEBI:132124"/>
    </reaction>
</comment>
<dbReference type="SUPFAM" id="SSF56762">
    <property type="entry name" value="HydB/Nqo4-like"/>
    <property type="match status" value="1"/>
</dbReference>
<dbReference type="AlphaFoldDB" id="A0A1F6C5C6"/>
<dbReference type="EC" id="7.1.1.-" evidence="1"/>
<keyword evidence="1" id="KW-1278">Translocase</keyword>
<keyword evidence="1" id="KW-0874">Quinone</keyword>
<protein>
    <recommendedName>
        <fullName evidence="1">NADH-quinone oxidoreductase subunit D</fullName>
        <ecNumber evidence="1">7.1.1.-</ecNumber>
    </recommendedName>
    <alternativeName>
        <fullName evidence="1">NADH dehydrogenase I subunit D</fullName>
    </alternativeName>
    <alternativeName>
        <fullName evidence="1">NDH-1 subunit D</fullName>
    </alternativeName>
</protein>
<dbReference type="Pfam" id="PF00346">
    <property type="entry name" value="Complex1_49kDa"/>
    <property type="match status" value="1"/>
</dbReference>
<dbReference type="GO" id="GO:0050136">
    <property type="term" value="F:NADH dehydrogenase (quinone) (non-electrogenic) activity"/>
    <property type="evidence" value="ECO:0007669"/>
    <property type="project" value="UniProtKB-UniRule"/>
</dbReference>
<evidence type="ECO:0000313" key="3">
    <source>
        <dbReference type="EMBL" id="OGG44360.1"/>
    </source>
</evidence>
<feature type="domain" description="NADH-quinone oxidoreductase subunit D" evidence="2">
    <location>
        <begin position="129"/>
        <end position="401"/>
    </location>
</feature>
<dbReference type="InterPro" id="IPR001135">
    <property type="entry name" value="NADH_Q_OxRdtase_suD"/>
</dbReference>
<dbReference type="InterPro" id="IPR022885">
    <property type="entry name" value="NDH1_su_D/H"/>
</dbReference>
<dbReference type="PANTHER" id="PTHR11993:SF10">
    <property type="entry name" value="NADH DEHYDROGENASE [UBIQUINONE] IRON-SULFUR PROTEIN 2, MITOCHONDRIAL"/>
    <property type="match status" value="1"/>
</dbReference>
<comment type="subcellular location">
    <subcellularLocation>
        <location evidence="1">Cell membrane</location>
        <topology evidence="1">Peripheral membrane protein</topology>
        <orientation evidence="1">Cytoplasmic side</orientation>
    </subcellularLocation>
</comment>
<comment type="subunit">
    <text evidence="1">NDH-1 is composed of 14 different subunits. Subunits NuoB, C, D, E, F, and G constitute the peripheral sector of the complex.</text>
</comment>
<dbReference type="Proteomes" id="UP000178606">
    <property type="component" value="Unassembled WGS sequence"/>
</dbReference>
<dbReference type="HAMAP" id="MF_01358">
    <property type="entry name" value="NDH1_NuoD"/>
    <property type="match status" value="1"/>
</dbReference>
<gene>
    <name evidence="1" type="primary">nuoD</name>
    <name evidence="3" type="ORF">A3F84_00965</name>
</gene>
<dbReference type="GO" id="GO:0005886">
    <property type="term" value="C:plasma membrane"/>
    <property type="evidence" value="ECO:0007669"/>
    <property type="project" value="UniProtKB-SubCell"/>
</dbReference>
<dbReference type="GO" id="GO:0051287">
    <property type="term" value="F:NAD binding"/>
    <property type="evidence" value="ECO:0007669"/>
    <property type="project" value="InterPro"/>
</dbReference>
<keyword evidence="1" id="KW-0813">Transport</keyword>
<evidence type="ECO:0000256" key="1">
    <source>
        <dbReference type="HAMAP-Rule" id="MF_01358"/>
    </source>
</evidence>
<dbReference type="Gene3D" id="1.10.645.10">
    <property type="entry name" value="Cytochrome-c3 Hydrogenase, chain B"/>
    <property type="match status" value="1"/>
</dbReference>
<keyword evidence="1" id="KW-0520">NAD</keyword>
<dbReference type="NCBIfam" id="NF004739">
    <property type="entry name" value="PRK06075.1"/>
    <property type="match status" value="1"/>
</dbReference>
<dbReference type="GO" id="GO:0048038">
    <property type="term" value="F:quinone binding"/>
    <property type="evidence" value="ECO:0007669"/>
    <property type="project" value="UniProtKB-KW"/>
</dbReference>
<dbReference type="PANTHER" id="PTHR11993">
    <property type="entry name" value="NADH-UBIQUINONE OXIDOREDUCTASE 49 KDA SUBUNIT"/>
    <property type="match status" value="1"/>
</dbReference>
<keyword evidence="1" id="KW-0472">Membrane</keyword>
<comment type="function">
    <text evidence="1">NDH-1 shuttles electrons from NADH, via FMN and iron-sulfur (Fe-S) centers, to quinones in the respiratory chain. The immediate electron acceptor for the enzyme in this species is believed to be ubiquinone. Couples the redox reaction to proton translocation (for every two electrons transferred, four hydrogen ions are translocated across the cytoplasmic membrane), and thus conserves the redox energy in a proton gradient.</text>
</comment>